<protein>
    <submittedName>
        <fullName evidence="3">DUF6438 domain-containing protein</fullName>
    </submittedName>
</protein>
<dbReference type="Proteomes" id="UP001259572">
    <property type="component" value="Unassembled WGS sequence"/>
</dbReference>
<reference evidence="3 4" key="1">
    <citation type="submission" date="2023-05" db="EMBL/GenBank/DDBJ databases">
        <authorList>
            <person name="Guo Y."/>
        </authorList>
    </citation>
    <scope>NUCLEOTIDE SEQUENCE [LARGE SCALE GENOMIC DNA]</scope>
    <source>
        <strain evidence="3 4">GR2756</strain>
    </source>
</reference>
<feature type="chain" id="PRO_5047455127" evidence="1">
    <location>
        <begin position="29"/>
        <end position="176"/>
    </location>
</feature>
<evidence type="ECO:0000256" key="1">
    <source>
        <dbReference type="SAM" id="SignalP"/>
    </source>
</evidence>
<evidence type="ECO:0000313" key="3">
    <source>
        <dbReference type="EMBL" id="MDT9599783.1"/>
    </source>
</evidence>
<evidence type="ECO:0000313" key="4">
    <source>
        <dbReference type="Proteomes" id="UP001259572"/>
    </source>
</evidence>
<dbReference type="InterPro" id="IPR006311">
    <property type="entry name" value="TAT_signal"/>
</dbReference>
<keyword evidence="4" id="KW-1185">Reference proteome</keyword>
<keyword evidence="1" id="KW-0732">Signal</keyword>
<name>A0ABU3Q8P8_9SPHN</name>
<dbReference type="PROSITE" id="PS51318">
    <property type="entry name" value="TAT"/>
    <property type="match status" value="1"/>
</dbReference>
<comment type="caution">
    <text evidence="3">The sequence shown here is derived from an EMBL/GenBank/DDBJ whole genome shotgun (WGS) entry which is preliminary data.</text>
</comment>
<evidence type="ECO:0000259" key="2">
    <source>
        <dbReference type="Pfam" id="PF20033"/>
    </source>
</evidence>
<dbReference type="Pfam" id="PF20033">
    <property type="entry name" value="DUF6438"/>
    <property type="match status" value="1"/>
</dbReference>
<feature type="signal peptide" evidence="1">
    <location>
        <begin position="1"/>
        <end position="28"/>
    </location>
</feature>
<sequence>MTKRKRSVADGRAMLGLAAAALYGAGLAGCATIDGSASPEAAPASITYETGPCFGACPVYRVTVTVDGQGWFEGRRFTAVDGERRFSLSRAQYEAFARHLSPLRPDTGSIRYSGENCTMMATDMPSASVEWKDPGGSVQNLYFYFGCDMEKNRALAERLRAAPELLPIAAFVRPAK</sequence>
<dbReference type="InterPro" id="IPR045497">
    <property type="entry name" value="DUF6438"/>
</dbReference>
<dbReference type="EMBL" id="JAVUPU010000006">
    <property type="protein sequence ID" value="MDT9599783.1"/>
    <property type="molecule type" value="Genomic_DNA"/>
</dbReference>
<dbReference type="RefSeq" id="WP_315726884.1">
    <property type="nucleotide sequence ID" value="NZ_JAVUPU010000006.1"/>
</dbReference>
<proteinExistence type="predicted"/>
<gene>
    <name evidence="3" type="ORF">RQX22_12550</name>
</gene>
<accession>A0ABU3Q8P8</accession>
<dbReference type="PROSITE" id="PS51257">
    <property type="entry name" value="PROKAR_LIPOPROTEIN"/>
    <property type="match status" value="1"/>
</dbReference>
<organism evidence="3 4">
    <name type="scientific">Sphingosinicella rhizophila</name>
    <dbReference type="NCBI Taxonomy" id="3050082"/>
    <lineage>
        <taxon>Bacteria</taxon>
        <taxon>Pseudomonadati</taxon>
        <taxon>Pseudomonadota</taxon>
        <taxon>Alphaproteobacteria</taxon>
        <taxon>Sphingomonadales</taxon>
        <taxon>Sphingosinicellaceae</taxon>
        <taxon>Sphingosinicella</taxon>
    </lineage>
</organism>
<feature type="domain" description="DUF6438" evidence="2">
    <location>
        <begin position="45"/>
        <end position="160"/>
    </location>
</feature>